<gene>
    <name evidence="1" type="ORF">GPUH_LOCUS15681</name>
</gene>
<organism evidence="1 2">
    <name type="scientific">Gongylonema pulchrum</name>
    <dbReference type="NCBI Taxonomy" id="637853"/>
    <lineage>
        <taxon>Eukaryota</taxon>
        <taxon>Metazoa</taxon>
        <taxon>Ecdysozoa</taxon>
        <taxon>Nematoda</taxon>
        <taxon>Chromadorea</taxon>
        <taxon>Rhabditida</taxon>
        <taxon>Spirurina</taxon>
        <taxon>Spiruromorpha</taxon>
        <taxon>Spiruroidea</taxon>
        <taxon>Gongylonematidae</taxon>
        <taxon>Gongylonema</taxon>
    </lineage>
</organism>
<sequence length="192" mass="21238">MVNEVGHSVNSFLALPETSRDGNLRSRSHEDHQVCLLPRVPTIMHTAGSLVNEVGHSVNSFLALPETSRDGNLRSRSHEDHQIRDMEIVESDSGDSVKRFIPVSSVPVSTAFSNPPVLAAVPPPQVAIPQTPPPSITAVSFSSNKCVVKLRVSIKELICVEAMASAKQNRAFSKAVWPWRRKRLSHDNYMRR</sequence>
<keyword evidence="2" id="KW-1185">Reference proteome</keyword>
<dbReference type="AlphaFoldDB" id="A0A3P7MAC9"/>
<protein>
    <submittedName>
        <fullName evidence="1">Uncharacterized protein</fullName>
    </submittedName>
</protein>
<accession>A0A3P7MAC9</accession>
<dbReference type="Proteomes" id="UP000271098">
    <property type="component" value="Unassembled WGS sequence"/>
</dbReference>
<name>A0A3P7MAC9_9BILA</name>
<evidence type="ECO:0000313" key="2">
    <source>
        <dbReference type="Proteomes" id="UP000271098"/>
    </source>
</evidence>
<dbReference type="EMBL" id="UYRT01082766">
    <property type="protein sequence ID" value="VDN26455.1"/>
    <property type="molecule type" value="Genomic_DNA"/>
</dbReference>
<evidence type="ECO:0000313" key="1">
    <source>
        <dbReference type="EMBL" id="VDN26455.1"/>
    </source>
</evidence>
<reference evidence="1 2" key="1">
    <citation type="submission" date="2018-11" db="EMBL/GenBank/DDBJ databases">
        <authorList>
            <consortium name="Pathogen Informatics"/>
        </authorList>
    </citation>
    <scope>NUCLEOTIDE SEQUENCE [LARGE SCALE GENOMIC DNA]</scope>
</reference>
<proteinExistence type="predicted"/>